<dbReference type="Proteomes" id="UP000011708">
    <property type="component" value="Chromosome"/>
</dbReference>
<keyword evidence="1" id="KW-0175">Coiled coil</keyword>
<reference evidence="3" key="1">
    <citation type="submission" date="2012-01" db="EMBL/GenBank/DDBJ databases">
        <title>The Genome Sequence of Treponema denticola H1-T.</title>
        <authorList>
            <consortium name="The Broad Institute Genome Sequencing Platform"/>
            <person name="Earl A."/>
            <person name="Ward D."/>
            <person name="Feldgarden M."/>
            <person name="Gevers D."/>
            <person name="Blanton J.M."/>
            <person name="Fenno C.J."/>
            <person name="Baranova O.V."/>
            <person name="Mathney J."/>
            <person name="Dewhirst F.E."/>
            <person name="Izard J."/>
            <person name="Young S.K."/>
            <person name="Zeng Q."/>
            <person name="Gargeya S."/>
            <person name="Fitzgerald M."/>
            <person name="Haas B."/>
            <person name="Abouelleil A."/>
            <person name="Alvarado L."/>
            <person name="Arachchi H.M."/>
            <person name="Berlin A."/>
            <person name="Chapman S.B."/>
            <person name="Gearin G."/>
            <person name="Goldberg J."/>
            <person name="Griggs A."/>
            <person name="Gujja S."/>
            <person name="Hansen M."/>
            <person name="Heiman D."/>
            <person name="Howarth C."/>
            <person name="Larimer J."/>
            <person name="Lui A."/>
            <person name="MacDonald P.J.P."/>
            <person name="McCowen C."/>
            <person name="Montmayeur A."/>
            <person name="Murphy C."/>
            <person name="Neiman D."/>
            <person name="Pearson M."/>
            <person name="Priest M."/>
            <person name="Roberts A."/>
            <person name="Saif S."/>
            <person name="Shea T."/>
            <person name="Sisk P."/>
            <person name="Stolte C."/>
            <person name="Sykes S."/>
            <person name="Wortman J."/>
            <person name="Nusbaum C."/>
            <person name="Birren B."/>
        </authorList>
    </citation>
    <scope>NUCLEOTIDE SEQUENCE [LARGE SCALE GENOMIC DNA]</scope>
    <source>
        <strain evidence="3">H1-T</strain>
    </source>
</reference>
<organism evidence="3">
    <name type="scientific">Treponema denticola H1-T</name>
    <dbReference type="NCBI Taxonomy" id="999431"/>
    <lineage>
        <taxon>Bacteria</taxon>
        <taxon>Pseudomonadati</taxon>
        <taxon>Spirochaetota</taxon>
        <taxon>Spirochaetia</taxon>
        <taxon>Spirochaetales</taxon>
        <taxon>Treponemataceae</taxon>
        <taxon>Treponema</taxon>
    </lineage>
</organism>
<feature type="signal peptide" evidence="2">
    <location>
        <begin position="1"/>
        <end position="18"/>
    </location>
</feature>
<gene>
    <name evidence="3" type="ORF">HMPREF9725_00124</name>
</gene>
<name>M2BZC5_TREDN</name>
<evidence type="ECO:0000256" key="1">
    <source>
        <dbReference type="SAM" id="Coils"/>
    </source>
</evidence>
<protein>
    <recommendedName>
        <fullName evidence="4">P-type conjugative transfer protein TrbJ</fullName>
    </recommendedName>
</protein>
<keyword evidence="2" id="KW-0732">Signal</keyword>
<dbReference type="PATRIC" id="fig|999431.4.peg.126"/>
<dbReference type="EMBL" id="AGDW01000001">
    <property type="protein sequence ID" value="EMB34585.1"/>
    <property type="molecule type" value="Genomic_DNA"/>
</dbReference>
<evidence type="ECO:0000256" key="2">
    <source>
        <dbReference type="SAM" id="SignalP"/>
    </source>
</evidence>
<evidence type="ECO:0000313" key="3">
    <source>
        <dbReference type="EMBL" id="EMB34585.1"/>
    </source>
</evidence>
<feature type="coiled-coil region" evidence="1">
    <location>
        <begin position="36"/>
        <end position="63"/>
    </location>
</feature>
<feature type="chain" id="PRO_5004021090" description="P-type conjugative transfer protein TrbJ" evidence="2">
    <location>
        <begin position="19"/>
        <end position="314"/>
    </location>
</feature>
<sequence length="314" mass="35789">MKKIIAIFLIFSILSVNAFTIGPNLVFDPKNWLVAIDNLYAIYDQIKTNVEQLKLQYEQMQHAIKTVQGWEFDEIKWDGDFDFRNEISDFTRSIDRQLSNIRDLQNSLTAQNISIGGQNFSIADLVGAGEKGKTIAGFAETAYKWGKEEKIEKIRKAFEEGLTDAEYMAIFNRYGLRPANYMMVKQAEAQVKSQIGRVIAANSEIGSEKWVKAQEMMYGPIFTAALGKDATPQQVTQAVLMHEKMINENINLLRTNLLEVGEMIAWNIQKQEKQKEAEEAQRFMIQSAKESRVGVSSMFLGGNSLRKNKHNIER</sequence>
<dbReference type="HOGENOM" id="CLU_921149_0_0_12"/>
<comment type="caution">
    <text evidence="3">The sequence shown here is derived from an EMBL/GenBank/DDBJ whole genome shotgun (WGS) entry which is preliminary data.</text>
</comment>
<dbReference type="RefSeq" id="WP_002686840.1">
    <property type="nucleotide sequence ID" value="NZ_CM001794.1"/>
</dbReference>
<evidence type="ECO:0008006" key="4">
    <source>
        <dbReference type="Google" id="ProtNLM"/>
    </source>
</evidence>
<dbReference type="AlphaFoldDB" id="M2BZC5"/>
<accession>M2BZC5</accession>
<proteinExistence type="predicted"/>